<dbReference type="PRINTS" id="PR00843">
    <property type="entry name" value="GLHYDRLASE30"/>
</dbReference>
<dbReference type="EMBL" id="CP127294">
    <property type="protein sequence ID" value="WIX77270.1"/>
    <property type="molecule type" value="Genomic_DNA"/>
</dbReference>
<feature type="domain" description="Glycosyl hydrolase family 30 TIM-barrel" evidence="6">
    <location>
        <begin position="88"/>
        <end position="145"/>
    </location>
</feature>
<evidence type="ECO:0000313" key="8">
    <source>
        <dbReference type="Proteomes" id="UP001236014"/>
    </source>
</evidence>
<comment type="similarity">
    <text evidence="1 4">Belongs to the glycosyl hydrolase 30 family.</text>
</comment>
<dbReference type="KEGG" id="acab:QRX50_38645"/>
<dbReference type="GO" id="GO:0004348">
    <property type="term" value="F:glucosylceramidase activity"/>
    <property type="evidence" value="ECO:0007669"/>
    <property type="project" value="InterPro"/>
</dbReference>
<name>A0A9Y2IBB6_9PSEU</name>
<sequence length="173" mass="18399">MSGTVTQPRPARTRWRITAAAVVATASAGAYLAAPAPAAHAATTAGVCLTTADRSNLLKQQGNVSFGSGGSGPVITVNPNTTYQSMVGFGASFTDSAAWNISNSPRRDEIMNSLFNTTSGIGLSFLRQPIGASDFSHSNFYTYDTARRTRLSRGFPWRTTTPTSCRWSSRPRA</sequence>
<dbReference type="Pfam" id="PF02055">
    <property type="entry name" value="Glyco_hydro_30"/>
    <property type="match status" value="1"/>
</dbReference>
<evidence type="ECO:0000256" key="4">
    <source>
        <dbReference type="RuleBase" id="RU361188"/>
    </source>
</evidence>
<keyword evidence="2 5" id="KW-0732">Signal</keyword>
<dbReference type="InterPro" id="IPR001139">
    <property type="entry name" value="Glyco_hydro_30"/>
</dbReference>
<evidence type="ECO:0000256" key="1">
    <source>
        <dbReference type="ARBA" id="ARBA00005382"/>
    </source>
</evidence>
<dbReference type="Gene3D" id="2.60.40.1180">
    <property type="entry name" value="Golgi alpha-mannosidase II"/>
    <property type="match status" value="1"/>
</dbReference>
<accession>A0A9Y2IBB6</accession>
<feature type="signal peptide" evidence="5">
    <location>
        <begin position="1"/>
        <end position="41"/>
    </location>
</feature>
<gene>
    <name evidence="7" type="ORF">QRX50_38645</name>
</gene>
<keyword evidence="8" id="KW-1185">Reference proteome</keyword>
<keyword evidence="3 4" id="KW-0378">Hydrolase</keyword>
<dbReference type="InterPro" id="IPR017853">
    <property type="entry name" value="GH"/>
</dbReference>
<dbReference type="GO" id="GO:0016020">
    <property type="term" value="C:membrane"/>
    <property type="evidence" value="ECO:0007669"/>
    <property type="project" value="GOC"/>
</dbReference>
<dbReference type="SUPFAM" id="SSF51445">
    <property type="entry name" value="(Trans)glycosidases"/>
    <property type="match status" value="1"/>
</dbReference>
<protein>
    <recommendedName>
        <fullName evidence="6">Glycosyl hydrolase family 30 TIM-barrel domain-containing protein</fullName>
    </recommendedName>
</protein>
<evidence type="ECO:0000313" key="7">
    <source>
        <dbReference type="EMBL" id="WIX77270.1"/>
    </source>
</evidence>
<dbReference type="PANTHER" id="PTHR11069">
    <property type="entry name" value="GLUCOSYLCERAMIDASE"/>
    <property type="match status" value="1"/>
</dbReference>
<evidence type="ECO:0000259" key="6">
    <source>
        <dbReference type="Pfam" id="PF02055"/>
    </source>
</evidence>
<dbReference type="InterPro" id="IPR013780">
    <property type="entry name" value="Glyco_hydro_b"/>
</dbReference>
<proteinExistence type="inferred from homology"/>
<evidence type="ECO:0000256" key="2">
    <source>
        <dbReference type="ARBA" id="ARBA00022729"/>
    </source>
</evidence>
<dbReference type="InterPro" id="IPR033453">
    <property type="entry name" value="Glyco_hydro_30_TIM-barrel"/>
</dbReference>
<evidence type="ECO:0000256" key="3">
    <source>
        <dbReference type="ARBA" id="ARBA00022801"/>
    </source>
</evidence>
<evidence type="ECO:0000256" key="5">
    <source>
        <dbReference type="SAM" id="SignalP"/>
    </source>
</evidence>
<dbReference type="Gene3D" id="3.20.20.80">
    <property type="entry name" value="Glycosidases"/>
    <property type="match status" value="1"/>
</dbReference>
<keyword evidence="4" id="KW-0326">Glycosidase</keyword>
<dbReference type="Proteomes" id="UP001236014">
    <property type="component" value="Chromosome"/>
</dbReference>
<dbReference type="GO" id="GO:0006665">
    <property type="term" value="P:sphingolipid metabolic process"/>
    <property type="evidence" value="ECO:0007669"/>
    <property type="project" value="InterPro"/>
</dbReference>
<reference evidence="7 8" key="1">
    <citation type="submission" date="2023-06" db="EMBL/GenBank/DDBJ databases">
        <authorList>
            <person name="Oyuntsetseg B."/>
            <person name="Kim S.B."/>
        </authorList>
    </citation>
    <scope>NUCLEOTIDE SEQUENCE [LARGE SCALE GENOMIC DNA]</scope>
    <source>
        <strain evidence="7 8">2-15</strain>
    </source>
</reference>
<feature type="chain" id="PRO_5040898713" description="Glycosyl hydrolase family 30 TIM-barrel domain-containing protein" evidence="5">
    <location>
        <begin position="42"/>
        <end position="173"/>
    </location>
</feature>
<dbReference type="AlphaFoldDB" id="A0A9Y2IBB6"/>
<dbReference type="RefSeq" id="WP_285968011.1">
    <property type="nucleotide sequence ID" value="NZ_CP127294.1"/>
</dbReference>
<organism evidence="7 8">
    <name type="scientific">Amycolatopsis carbonis</name>
    <dbReference type="NCBI Taxonomy" id="715471"/>
    <lineage>
        <taxon>Bacteria</taxon>
        <taxon>Bacillati</taxon>
        <taxon>Actinomycetota</taxon>
        <taxon>Actinomycetes</taxon>
        <taxon>Pseudonocardiales</taxon>
        <taxon>Pseudonocardiaceae</taxon>
        <taxon>Amycolatopsis</taxon>
    </lineage>
</organism>